<evidence type="ECO:0000256" key="1">
    <source>
        <dbReference type="PIRSR" id="PIRSR602481-1"/>
    </source>
</evidence>
<dbReference type="Gene3D" id="1.10.10.10">
    <property type="entry name" value="Winged helix-like DNA-binding domain superfamily/Winged helix DNA-binding domain"/>
    <property type="match status" value="1"/>
</dbReference>
<accession>A0A5C6XNQ6</accession>
<reference evidence="3 4" key="1">
    <citation type="submission" date="2019-08" db="EMBL/GenBank/DDBJ databases">
        <title>Bradymonadales sp. TMQ4.</title>
        <authorList>
            <person name="Liang Q."/>
        </authorList>
    </citation>
    <scope>NUCLEOTIDE SEQUENCE [LARGE SCALE GENOMIC DNA]</scope>
    <source>
        <strain evidence="3 4">TMQ4</strain>
    </source>
</reference>
<keyword evidence="1" id="KW-0479">Metal-binding</keyword>
<dbReference type="Proteomes" id="UP000321412">
    <property type="component" value="Unassembled WGS sequence"/>
</dbReference>
<dbReference type="OrthoDB" id="8659436at2"/>
<dbReference type="InterPro" id="IPR036388">
    <property type="entry name" value="WH-like_DNA-bd_sf"/>
</dbReference>
<dbReference type="GO" id="GO:1900376">
    <property type="term" value="P:regulation of secondary metabolite biosynthetic process"/>
    <property type="evidence" value="ECO:0007669"/>
    <property type="project" value="TreeGrafter"/>
</dbReference>
<protein>
    <submittedName>
        <fullName evidence="3">Transcriptional repressor</fullName>
    </submittedName>
</protein>
<dbReference type="PANTHER" id="PTHR33202">
    <property type="entry name" value="ZINC UPTAKE REGULATION PROTEIN"/>
    <property type="match status" value="1"/>
</dbReference>
<comment type="cofactor">
    <cofactor evidence="2">
        <name>Mn(2+)</name>
        <dbReference type="ChEBI" id="CHEBI:29035"/>
    </cofactor>
    <cofactor evidence="2">
        <name>Fe(2+)</name>
        <dbReference type="ChEBI" id="CHEBI:29033"/>
    </cofactor>
    <text evidence="2">Binds 1 Mn(2+) or Fe(2+) ion per subunit.</text>
</comment>
<comment type="caution">
    <text evidence="3">The sequence shown here is derived from an EMBL/GenBank/DDBJ whole genome shotgun (WGS) entry which is preliminary data.</text>
</comment>
<keyword evidence="2" id="KW-0408">Iron</keyword>
<keyword evidence="1" id="KW-0862">Zinc</keyword>
<dbReference type="RefSeq" id="WP_146979464.1">
    <property type="nucleotide sequence ID" value="NZ_VOSM01000001.1"/>
</dbReference>
<name>A0A5C6XNQ6_9DELT</name>
<dbReference type="InterPro" id="IPR002481">
    <property type="entry name" value="FUR"/>
</dbReference>
<feature type="binding site" evidence="1">
    <location>
        <position position="144"/>
    </location>
    <ligand>
        <name>Zn(2+)</name>
        <dbReference type="ChEBI" id="CHEBI:29105"/>
    </ligand>
</feature>
<feature type="binding site" evidence="1">
    <location>
        <position position="141"/>
    </location>
    <ligand>
        <name>Zn(2+)</name>
        <dbReference type="ChEBI" id="CHEBI:29105"/>
    </ligand>
</feature>
<dbReference type="InterPro" id="IPR036390">
    <property type="entry name" value="WH_DNA-bd_sf"/>
</dbReference>
<dbReference type="EMBL" id="VOSM01000001">
    <property type="protein sequence ID" value="TXD39029.1"/>
    <property type="molecule type" value="Genomic_DNA"/>
</dbReference>
<dbReference type="GO" id="GO:0000976">
    <property type="term" value="F:transcription cis-regulatory region binding"/>
    <property type="evidence" value="ECO:0007669"/>
    <property type="project" value="TreeGrafter"/>
</dbReference>
<proteinExistence type="predicted"/>
<organism evidence="3 4">
    <name type="scientific">Lujinxingia vulgaris</name>
    <dbReference type="NCBI Taxonomy" id="2600176"/>
    <lineage>
        <taxon>Bacteria</taxon>
        <taxon>Deltaproteobacteria</taxon>
        <taxon>Bradymonadales</taxon>
        <taxon>Lujinxingiaceae</taxon>
        <taxon>Lujinxingia</taxon>
    </lineage>
</organism>
<dbReference type="SUPFAM" id="SSF46785">
    <property type="entry name" value="Winged helix' DNA-binding domain"/>
    <property type="match status" value="1"/>
</dbReference>
<sequence>MVTSNDYTEDALQAMIRQAGLRCTTSRTTVLARLARANAPLSHADLSEELVPQGFDQATIYRNLTDLTEVGLLNRLDLGDHIWRFEFRGDHHHDDGEHPHFMCVDCGEISCLAEIEIKMNRQDTSPALVAEISEIFLKGRCAKCG</sequence>
<comment type="cofactor">
    <cofactor evidence="1">
        <name>Zn(2+)</name>
        <dbReference type="ChEBI" id="CHEBI:29105"/>
    </cofactor>
    <text evidence="1">Binds 1 zinc ion per subunit.</text>
</comment>
<evidence type="ECO:0000313" key="3">
    <source>
        <dbReference type="EMBL" id="TXD39029.1"/>
    </source>
</evidence>
<gene>
    <name evidence="3" type="ORF">FRC98_01095</name>
</gene>
<feature type="binding site" evidence="1">
    <location>
        <position position="103"/>
    </location>
    <ligand>
        <name>Zn(2+)</name>
        <dbReference type="ChEBI" id="CHEBI:29105"/>
    </ligand>
</feature>
<evidence type="ECO:0000313" key="4">
    <source>
        <dbReference type="Proteomes" id="UP000321412"/>
    </source>
</evidence>
<evidence type="ECO:0000256" key="2">
    <source>
        <dbReference type="PIRSR" id="PIRSR602481-2"/>
    </source>
</evidence>
<feature type="binding site" evidence="1">
    <location>
        <position position="106"/>
    </location>
    <ligand>
        <name>Zn(2+)</name>
        <dbReference type="ChEBI" id="CHEBI:29105"/>
    </ligand>
</feature>
<feature type="binding site" evidence="2">
    <location>
        <position position="94"/>
    </location>
    <ligand>
        <name>Fe cation</name>
        <dbReference type="ChEBI" id="CHEBI:24875"/>
    </ligand>
</feature>
<feature type="binding site" evidence="2">
    <location>
        <position position="92"/>
    </location>
    <ligand>
        <name>Fe cation</name>
        <dbReference type="ChEBI" id="CHEBI:24875"/>
    </ligand>
</feature>
<dbReference type="GO" id="GO:0003700">
    <property type="term" value="F:DNA-binding transcription factor activity"/>
    <property type="evidence" value="ECO:0007669"/>
    <property type="project" value="InterPro"/>
</dbReference>
<keyword evidence="4" id="KW-1185">Reference proteome</keyword>
<dbReference type="Pfam" id="PF01475">
    <property type="entry name" value="FUR"/>
    <property type="match status" value="1"/>
</dbReference>
<dbReference type="PANTHER" id="PTHR33202:SF7">
    <property type="entry name" value="FERRIC UPTAKE REGULATION PROTEIN"/>
    <property type="match status" value="1"/>
</dbReference>
<dbReference type="GO" id="GO:0045892">
    <property type="term" value="P:negative regulation of DNA-templated transcription"/>
    <property type="evidence" value="ECO:0007669"/>
    <property type="project" value="TreeGrafter"/>
</dbReference>
<dbReference type="AlphaFoldDB" id="A0A5C6XNQ6"/>
<dbReference type="GO" id="GO:0008270">
    <property type="term" value="F:zinc ion binding"/>
    <property type="evidence" value="ECO:0007669"/>
    <property type="project" value="TreeGrafter"/>
</dbReference>